<dbReference type="OrthoDB" id="7933296at2"/>
<dbReference type="AlphaFoldDB" id="A0A6L3SPY1"/>
<dbReference type="Proteomes" id="UP000474159">
    <property type="component" value="Unassembled WGS sequence"/>
</dbReference>
<comment type="caution">
    <text evidence="2">The sequence shown here is derived from an EMBL/GenBank/DDBJ whole genome shotgun (WGS) entry which is preliminary data.</text>
</comment>
<reference evidence="2 3" key="1">
    <citation type="submission" date="2019-09" db="EMBL/GenBank/DDBJ databases">
        <title>YIM 48816 draft genome.</title>
        <authorList>
            <person name="Jiang L."/>
        </authorList>
    </citation>
    <scope>NUCLEOTIDE SEQUENCE [LARGE SCALE GENOMIC DNA]</scope>
    <source>
        <strain evidence="2 3">YIM 48816</strain>
    </source>
</reference>
<keyword evidence="3" id="KW-1185">Reference proteome</keyword>
<dbReference type="EMBL" id="VZZK01000050">
    <property type="protein sequence ID" value="KAB1072246.1"/>
    <property type="molecule type" value="Genomic_DNA"/>
</dbReference>
<name>A0A6L3SPY1_9HYPH</name>
<organism evidence="2 3">
    <name type="scientific">Methylobacterium soli</name>
    <dbReference type="NCBI Taxonomy" id="553447"/>
    <lineage>
        <taxon>Bacteria</taxon>
        <taxon>Pseudomonadati</taxon>
        <taxon>Pseudomonadota</taxon>
        <taxon>Alphaproteobacteria</taxon>
        <taxon>Hyphomicrobiales</taxon>
        <taxon>Methylobacteriaceae</taxon>
        <taxon>Methylobacterium</taxon>
    </lineage>
</organism>
<evidence type="ECO:0000256" key="1">
    <source>
        <dbReference type="SAM" id="SignalP"/>
    </source>
</evidence>
<keyword evidence="1" id="KW-0732">Signal</keyword>
<proteinExistence type="predicted"/>
<gene>
    <name evidence="2" type="ORF">F6X53_28500</name>
</gene>
<feature type="chain" id="PRO_5026986530" evidence="1">
    <location>
        <begin position="20"/>
        <end position="83"/>
    </location>
</feature>
<accession>A0A6L3SPY1</accession>
<protein>
    <submittedName>
        <fullName evidence="2">Uncharacterized protein</fullName>
    </submittedName>
</protein>
<feature type="signal peptide" evidence="1">
    <location>
        <begin position="1"/>
        <end position="19"/>
    </location>
</feature>
<evidence type="ECO:0000313" key="3">
    <source>
        <dbReference type="Proteomes" id="UP000474159"/>
    </source>
</evidence>
<evidence type="ECO:0000313" key="2">
    <source>
        <dbReference type="EMBL" id="KAB1072246.1"/>
    </source>
</evidence>
<sequence>MRYCMGLVLALTFCSTVSAAEPPRTIERMLSEEWEIAGYVGTFDNRSSLILFRKKGLNFLVQRSILYDVTRSQRVVTNCYELH</sequence>